<proteinExistence type="predicted"/>
<sequence>MYHKSPETPYVYRKARMLRLEEKACQHSTGLLASFKSGIGGYQPFDAFPLKRDL</sequence>
<gene>
    <name evidence="1" type="ordered locus">XNC1_0414</name>
</gene>
<dbReference type="EMBL" id="FN667742">
    <property type="protein sequence ID" value="CBJ88491.1"/>
    <property type="molecule type" value="Genomic_DNA"/>
</dbReference>
<evidence type="ECO:0000313" key="1">
    <source>
        <dbReference type="EMBL" id="CBJ88491.1"/>
    </source>
</evidence>
<protein>
    <submittedName>
        <fullName evidence="1">Uncharacterized protein</fullName>
    </submittedName>
</protein>
<name>D3VI02_XENNA</name>
<accession>D3VI02</accession>
<evidence type="ECO:0000313" key="2">
    <source>
        <dbReference type="Proteomes" id="UP000008075"/>
    </source>
</evidence>
<organism evidence="1 2">
    <name type="scientific">Xenorhabdus nematophila (strain ATCC 19061 / DSM 3370 / CCUG 14189 / LMG 1036 / NCIMB 9965 / AN6)</name>
    <dbReference type="NCBI Taxonomy" id="406817"/>
    <lineage>
        <taxon>Bacteria</taxon>
        <taxon>Pseudomonadati</taxon>
        <taxon>Pseudomonadota</taxon>
        <taxon>Gammaproteobacteria</taxon>
        <taxon>Enterobacterales</taxon>
        <taxon>Morganellaceae</taxon>
        <taxon>Xenorhabdus</taxon>
    </lineage>
</organism>
<keyword evidence="2" id="KW-1185">Reference proteome</keyword>
<dbReference type="Proteomes" id="UP000008075">
    <property type="component" value="Chromosome"/>
</dbReference>
<dbReference type="HOGENOM" id="CLU_3049467_0_0_6"/>
<reference evidence="1 2" key="1">
    <citation type="journal article" date="2011" name="PLoS ONE">
        <title>The entomopathogenic bacterial endosymbionts xenorhabdus and photorhabdus: convergent lifestyles from divergent genomes.</title>
        <authorList>
            <person name="Chaston J.M."/>
            <person name="Suen G."/>
            <person name="Tucker S.L."/>
            <person name="Andersen A.W."/>
            <person name="Bhasin A."/>
            <person name="Bode E."/>
            <person name="Bode H.B."/>
            <person name="Brachmann A.O."/>
            <person name="Cowles C.E."/>
            <person name="Cowles K.N."/>
            <person name="Darby C."/>
            <person name="de Leon L."/>
            <person name="Drace K."/>
            <person name="Du Z."/>
            <person name="Givaudan A."/>
            <person name="Herbert Tran E.E."/>
            <person name="Jewell K.A."/>
            <person name="Knack J.J."/>
            <person name="Krasomil-Osterfeld K.C."/>
            <person name="Kukor R."/>
            <person name="Lanois A."/>
            <person name="Latreille P."/>
            <person name="Leimgruber N.K."/>
            <person name="Lipke C.M."/>
            <person name="Liu R."/>
            <person name="Lu X."/>
            <person name="Martens E.C."/>
            <person name="Marri P.R."/>
            <person name="Medigue C."/>
            <person name="Menard M.L."/>
            <person name="Miller N.M."/>
            <person name="Morales-Soto N."/>
            <person name="Norton S."/>
            <person name="Ogier J.C."/>
            <person name="Orchard S.S."/>
            <person name="Park D."/>
            <person name="Park Y."/>
            <person name="Qurollo B.A."/>
            <person name="Sugar D.R."/>
            <person name="Richards G.R."/>
            <person name="Rouy Z."/>
            <person name="Slominski B."/>
            <person name="Slominski K."/>
            <person name="Snyder H."/>
            <person name="Tjaden B.C."/>
            <person name="van der Hoeven R."/>
            <person name="Welch R.D."/>
            <person name="Wheeler C."/>
            <person name="Xiang B."/>
            <person name="Barbazuk B."/>
            <person name="Gaudriault S."/>
            <person name="Goodner B."/>
            <person name="Slater S.C."/>
            <person name="Forst S."/>
            <person name="Goldman B.S."/>
            <person name="Goodrich-Blair H."/>
        </authorList>
    </citation>
    <scope>NUCLEOTIDE SEQUENCE [LARGE SCALE GENOMIC DNA]</scope>
    <source>
        <strain evidence="2">ATCC 19061 / DSM 3370 / CCUG 14189 / LMG 1036 / NCIMB 9965 / AN6</strain>
    </source>
</reference>
<dbReference type="AlphaFoldDB" id="D3VI02"/>
<dbReference type="KEGG" id="xne:XNC1_0414"/>